<keyword evidence="4" id="KW-0804">Transcription</keyword>
<evidence type="ECO:0000313" key="7">
    <source>
        <dbReference type="Proteomes" id="UP000036700"/>
    </source>
</evidence>
<keyword evidence="7" id="KW-1185">Reference proteome</keyword>
<dbReference type="SUPFAM" id="SSF46785">
    <property type="entry name" value="Winged helix' DNA-binding domain"/>
    <property type="match status" value="1"/>
</dbReference>
<evidence type="ECO:0000256" key="3">
    <source>
        <dbReference type="ARBA" id="ARBA00023125"/>
    </source>
</evidence>
<dbReference type="KEGG" id="ptx:ABW99_03725"/>
<dbReference type="InterPro" id="IPR036388">
    <property type="entry name" value="WH-like_DNA-bd_sf"/>
</dbReference>
<dbReference type="PANTHER" id="PTHR30537">
    <property type="entry name" value="HTH-TYPE TRANSCRIPTIONAL REGULATOR"/>
    <property type="match status" value="1"/>
</dbReference>
<dbReference type="RefSeq" id="WP_047216293.1">
    <property type="nucleotide sequence ID" value="NZ_CP011568.3"/>
</dbReference>
<dbReference type="PATRIC" id="fig|445709.3.peg.795"/>
<dbReference type="EMBL" id="CP011568">
    <property type="protein sequence ID" value="AKJ70344.1"/>
    <property type="molecule type" value="Genomic_DNA"/>
</dbReference>
<dbReference type="Gene3D" id="1.10.10.10">
    <property type="entry name" value="Winged helix-like DNA-binding domain superfamily/Winged helix DNA-binding domain"/>
    <property type="match status" value="1"/>
</dbReference>
<dbReference type="InterPro" id="IPR036390">
    <property type="entry name" value="WH_DNA-bd_sf"/>
</dbReference>
<gene>
    <name evidence="6" type="ORF">ABW99_03725</name>
</gene>
<evidence type="ECO:0000313" key="6">
    <source>
        <dbReference type="EMBL" id="AKJ70344.1"/>
    </source>
</evidence>
<dbReference type="STRING" id="445709.ABW99_03725"/>
<dbReference type="Pfam" id="PF00126">
    <property type="entry name" value="HTH_1"/>
    <property type="match status" value="1"/>
</dbReference>
<dbReference type="PANTHER" id="PTHR30537:SF3">
    <property type="entry name" value="TRANSCRIPTIONAL REGULATORY PROTEIN"/>
    <property type="match status" value="1"/>
</dbReference>
<evidence type="ECO:0000259" key="5">
    <source>
        <dbReference type="PROSITE" id="PS50931"/>
    </source>
</evidence>
<dbReference type="InterPro" id="IPR000847">
    <property type="entry name" value="LysR_HTH_N"/>
</dbReference>
<dbReference type="Pfam" id="PF03466">
    <property type="entry name" value="LysR_substrate"/>
    <property type="match status" value="1"/>
</dbReference>
<accession>A0A0G3EWE7</accession>
<keyword evidence="3" id="KW-0238">DNA-binding</keyword>
<sequence length="298" mass="32600">MDWDNARIFLAIYRQGTLRGAASVLQIDQATVGRRLAALEKSLDARLFLRTPAGYVPTPAGEHACQAAEQMELAAHQLQRQMQGIDERLSGTVRVACTDTVAFASLMRALQQLHAAHPDIRMVLSTATHLTNLTRREADLAVRTVRPDSPDLIARHLARRQVGLFAARAYLDTHGMPVPGNALAGHDVVIYQRAVAAYQSEALCGESIANARVALEVNSGLMLLHAVRMGLGIGELPTHVAQNDPLLARVWPERADPYDMWLVMHGDLNRTARVRAVADAIVEVFEQESAAGSMSRPR</sequence>
<proteinExistence type="inferred from homology"/>
<organism evidence="6 7">
    <name type="scientific">Pandoraea thiooxydans</name>
    <dbReference type="NCBI Taxonomy" id="445709"/>
    <lineage>
        <taxon>Bacteria</taxon>
        <taxon>Pseudomonadati</taxon>
        <taxon>Pseudomonadota</taxon>
        <taxon>Betaproteobacteria</taxon>
        <taxon>Burkholderiales</taxon>
        <taxon>Burkholderiaceae</taxon>
        <taxon>Pandoraea</taxon>
    </lineage>
</organism>
<dbReference type="InterPro" id="IPR058163">
    <property type="entry name" value="LysR-type_TF_proteobact-type"/>
</dbReference>
<evidence type="ECO:0000256" key="2">
    <source>
        <dbReference type="ARBA" id="ARBA00023015"/>
    </source>
</evidence>
<feature type="domain" description="HTH lysR-type" evidence="5">
    <location>
        <begin position="1"/>
        <end position="58"/>
    </location>
</feature>
<dbReference type="SUPFAM" id="SSF53850">
    <property type="entry name" value="Periplasmic binding protein-like II"/>
    <property type="match status" value="1"/>
</dbReference>
<dbReference type="Proteomes" id="UP000036700">
    <property type="component" value="Chromosome"/>
</dbReference>
<dbReference type="Gene3D" id="3.40.190.290">
    <property type="match status" value="1"/>
</dbReference>
<dbReference type="OrthoDB" id="9072091at2"/>
<dbReference type="PROSITE" id="PS50931">
    <property type="entry name" value="HTH_LYSR"/>
    <property type="match status" value="1"/>
</dbReference>
<evidence type="ECO:0000256" key="1">
    <source>
        <dbReference type="ARBA" id="ARBA00009437"/>
    </source>
</evidence>
<protein>
    <submittedName>
        <fullName evidence="6">LysR family transcriptional regulator</fullName>
    </submittedName>
</protein>
<evidence type="ECO:0000256" key="4">
    <source>
        <dbReference type="ARBA" id="ARBA00023163"/>
    </source>
</evidence>
<reference evidence="7" key="1">
    <citation type="submission" date="2015-06" db="EMBL/GenBank/DDBJ databases">
        <authorList>
            <person name="Lim Y.L."/>
            <person name="Ee R."/>
            <person name="Yong D."/>
            <person name="How K.Y."/>
            <person name="Yin W.F."/>
            <person name="Chan K.G."/>
        </authorList>
    </citation>
    <scope>NUCLEOTIDE SEQUENCE [LARGE SCALE GENOMIC DNA]</scope>
    <source>
        <strain evidence="7">DSM 25325</strain>
    </source>
</reference>
<dbReference type="AlphaFoldDB" id="A0A0G3EWE7"/>
<comment type="similarity">
    <text evidence="1">Belongs to the LysR transcriptional regulatory family.</text>
</comment>
<dbReference type="InterPro" id="IPR005119">
    <property type="entry name" value="LysR_subst-bd"/>
</dbReference>
<dbReference type="GO" id="GO:0006351">
    <property type="term" value="P:DNA-templated transcription"/>
    <property type="evidence" value="ECO:0007669"/>
    <property type="project" value="TreeGrafter"/>
</dbReference>
<name>A0A0G3EWE7_9BURK</name>
<keyword evidence="2" id="KW-0805">Transcription regulation</keyword>
<dbReference type="GO" id="GO:0043565">
    <property type="term" value="F:sequence-specific DNA binding"/>
    <property type="evidence" value="ECO:0007669"/>
    <property type="project" value="TreeGrafter"/>
</dbReference>
<dbReference type="GO" id="GO:0003700">
    <property type="term" value="F:DNA-binding transcription factor activity"/>
    <property type="evidence" value="ECO:0007669"/>
    <property type="project" value="InterPro"/>
</dbReference>